<dbReference type="CDD" id="cd00207">
    <property type="entry name" value="fer2"/>
    <property type="match status" value="1"/>
</dbReference>
<gene>
    <name evidence="8" type="ORF">GCM10007049_16570</name>
</gene>
<dbReference type="Proteomes" id="UP000619457">
    <property type="component" value="Unassembled WGS sequence"/>
</dbReference>
<evidence type="ECO:0000259" key="7">
    <source>
        <dbReference type="PROSITE" id="PS51085"/>
    </source>
</evidence>
<keyword evidence="2" id="KW-0001">2Fe-2S</keyword>
<dbReference type="Gene3D" id="3.10.20.30">
    <property type="match status" value="1"/>
</dbReference>
<dbReference type="GO" id="GO:0046872">
    <property type="term" value="F:metal ion binding"/>
    <property type="evidence" value="ECO:0007669"/>
    <property type="project" value="UniProtKB-KW"/>
</dbReference>
<dbReference type="InterPro" id="IPR036010">
    <property type="entry name" value="2Fe-2S_ferredoxin-like_sf"/>
</dbReference>
<evidence type="ECO:0000256" key="2">
    <source>
        <dbReference type="ARBA" id="ARBA00022714"/>
    </source>
</evidence>
<protein>
    <submittedName>
        <fullName evidence="8">Ferredoxin</fullName>
    </submittedName>
</protein>
<reference evidence="8" key="1">
    <citation type="journal article" date="2014" name="Int. J. Syst. Evol. Microbiol.">
        <title>Complete genome sequence of Corynebacterium casei LMG S-19264T (=DSM 44701T), isolated from a smear-ripened cheese.</title>
        <authorList>
            <consortium name="US DOE Joint Genome Institute (JGI-PGF)"/>
            <person name="Walter F."/>
            <person name="Albersmeier A."/>
            <person name="Kalinowski J."/>
            <person name="Ruckert C."/>
        </authorList>
    </citation>
    <scope>NUCLEOTIDE SEQUENCE</scope>
    <source>
        <strain evidence="8">KCTC 12368</strain>
    </source>
</reference>
<dbReference type="SUPFAM" id="SSF54292">
    <property type="entry name" value="2Fe-2S ferredoxin-like"/>
    <property type="match status" value="1"/>
</dbReference>
<accession>A0A918UPD9</accession>
<name>A0A918UPD9_9BACT</name>
<comment type="cofactor">
    <cofactor evidence="6">
        <name>[2Fe-2S] cluster</name>
        <dbReference type="ChEBI" id="CHEBI:190135"/>
    </cofactor>
</comment>
<evidence type="ECO:0000256" key="3">
    <source>
        <dbReference type="ARBA" id="ARBA00022723"/>
    </source>
</evidence>
<dbReference type="RefSeq" id="WP_018473471.1">
    <property type="nucleotide sequence ID" value="NZ_BMWX01000003.1"/>
</dbReference>
<dbReference type="Pfam" id="PF00111">
    <property type="entry name" value="Fer2"/>
    <property type="match status" value="1"/>
</dbReference>
<dbReference type="PROSITE" id="PS51085">
    <property type="entry name" value="2FE2S_FER_2"/>
    <property type="match status" value="1"/>
</dbReference>
<evidence type="ECO:0000256" key="6">
    <source>
        <dbReference type="ARBA" id="ARBA00034078"/>
    </source>
</evidence>
<dbReference type="EMBL" id="BMWX01000003">
    <property type="protein sequence ID" value="GGZ24840.1"/>
    <property type="molecule type" value="Genomic_DNA"/>
</dbReference>
<dbReference type="InterPro" id="IPR001041">
    <property type="entry name" value="2Fe-2S_ferredoxin-type"/>
</dbReference>
<keyword evidence="9" id="KW-1185">Reference proteome</keyword>
<evidence type="ECO:0000256" key="1">
    <source>
        <dbReference type="ARBA" id="ARBA00010914"/>
    </source>
</evidence>
<dbReference type="PRINTS" id="PR00355">
    <property type="entry name" value="ADRENODOXIN"/>
</dbReference>
<comment type="caution">
    <text evidence="8">The sequence shown here is derived from an EMBL/GenBank/DDBJ whole genome shotgun (WGS) entry which is preliminary data.</text>
</comment>
<dbReference type="InterPro" id="IPR012675">
    <property type="entry name" value="Beta-grasp_dom_sf"/>
</dbReference>
<keyword evidence="5" id="KW-0411">Iron-sulfur</keyword>
<dbReference type="GO" id="GO:0009055">
    <property type="term" value="F:electron transfer activity"/>
    <property type="evidence" value="ECO:0007669"/>
    <property type="project" value="TreeGrafter"/>
</dbReference>
<comment type="similarity">
    <text evidence="1">Belongs to the adrenodoxin/putidaredoxin family.</text>
</comment>
<dbReference type="AlphaFoldDB" id="A0A918UPD9"/>
<proteinExistence type="inferred from homology"/>
<dbReference type="GO" id="GO:0140647">
    <property type="term" value="P:P450-containing electron transport chain"/>
    <property type="evidence" value="ECO:0007669"/>
    <property type="project" value="InterPro"/>
</dbReference>
<evidence type="ECO:0000313" key="8">
    <source>
        <dbReference type="EMBL" id="GGZ24840.1"/>
    </source>
</evidence>
<evidence type="ECO:0000313" key="9">
    <source>
        <dbReference type="Proteomes" id="UP000619457"/>
    </source>
</evidence>
<dbReference type="PANTHER" id="PTHR23426:SF65">
    <property type="entry name" value="FERREDOXIN-2, MITOCHONDRIAL"/>
    <property type="match status" value="1"/>
</dbReference>
<keyword evidence="4" id="KW-0408">Iron</keyword>
<evidence type="ECO:0000256" key="4">
    <source>
        <dbReference type="ARBA" id="ARBA00023004"/>
    </source>
</evidence>
<sequence>MSQIIFITQNQERYELSAESGSLMELAKANRISGIDGDCGGVCSCATCHIHIHPDHFEQLPAASEIELEMLELEDNVSDTSRLACQVKVQDAPEGLIVTVAN</sequence>
<dbReference type="GO" id="GO:0051537">
    <property type="term" value="F:2 iron, 2 sulfur cluster binding"/>
    <property type="evidence" value="ECO:0007669"/>
    <property type="project" value="UniProtKB-KW"/>
</dbReference>
<evidence type="ECO:0000256" key="5">
    <source>
        <dbReference type="ARBA" id="ARBA00023014"/>
    </source>
</evidence>
<keyword evidence="3" id="KW-0479">Metal-binding</keyword>
<dbReference type="PANTHER" id="PTHR23426">
    <property type="entry name" value="FERREDOXIN/ADRENODOXIN"/>
    <property type="match status" value="1"/>
</dbReference>
<feature type="domain" description="2Fe-2S ferredoxin-type" evidence="7">
    <location>
        <begin position="2"/>
        <end position="102"/>
    </location>
</feature>
<dbReference type="InterPro" id="IPR001055">
    <property type="entry name" value="Adrenodoxin-like"/>
</dbReference>
<reference evidence="8" key="2">
    <citation type="submission" date="2020-09" db="EMBL/GenBank/DDBJ databases">
        <authorList>
            <person name="Sun Q."/>
            <person name="Kim S."/>
        </authorList>
    </citation>
    <scope>NUCLEOTIDE SEQUENCE</scope>
    <source>
        <strain evidence="8">KCTC 12368</strain>
    </source>
</reference>
<organism evidence="8 9">
    <name type="scientific">Echinicola pacifica</name>
    <dbReference type="NCBI Taxonomy" id="346377"/>
    <lineage>
        <taxon>Bacteria</taxon>
        <taxon>Pseudomonadati</taxon>
        <taxon>Bacteroidota</taxon>
        <taxon>Cytophagia</taxon>
        <taxon>Cytophagales</taxon>
        <taxon>Cyclobacteriaceae</taxon>
        <taxon>Echinicola</taxon>
    </lineage>
</organism>